<dbReference type="PANTHER" id="PTHR47331">
    <property type="entry name" value="PHD-TYPE DOMAIN-CONTAINING PROTEIN"/>
    <property type="match status" value="1"/>
</dbReference>
<evidence type="ECO:0000313" key="1">
    <source>
        <dbReference type="Proteomes" id="UP000046395"/>
    </source>
</evidence>
<dbReference type="Proteomes" id="UP000046395">
    <property type="component" value="Unassembled WGS sequence"/>
</dbReference>
<dbReference type="WBParaSite" id="TMUE_1000004525.1">
    <property type="protein sequence ID" value="TMUE_1000004525.1"/>
    <property type="gene ID" value="WBGene00298990"/>
</dbReference>
<reference evidence="2" key="1">
    <citation type="submission" date="2019-12" db="UniProtKB">
        <authorList>
            <consortium name="WormBaseParasite"/>
        </authorList>
    </citation>
    <scope>IDENTIFICATION</scope>
</reference>
<evidence type="ECO:0000313" key="2">
    <source>
        <dbReference type="WBParaSite" id="TMUE_1000004525.1"/>
    </source>
</evidence>
<protein>
    <submittedName>
        <fullName evidence="2">Retrotransposon gag domain-containing protein</fullName>
    </submittedName>
</protein>
<dbReference type="AlphaFoldDB" id="A0A5S6QBQ0"/>
<dbReference type="Pfam" id="PF03564">
    <property type="entry name" value="DUF1759"/>
    <property type="match status" value="1"/>
</dbReference>
<dbReference type="InterPro" id="IPR005312">
    <property type="entry name" value="DUF1759"/>
</dbReference>
<keyword evidence="1" id="KW-1185">Reference proteome</keyword>
<name>A0A5S6QBQ0_TRIMR</name>
<proteinExistence type="predicted"/>
<sequence length="377" mass="42458">MPFVVSACAALCAECFVRQSPAECFRVVVVAKAGREEADEQNTINSNIVEVVNHLPSQLTSTLTTLFDGLRKELVATRHVSNELSSKQDDTFPTDTATVQPLNAVDVKGNVDGWISNANASASIVPSLPSSWLADFAPAVKIEQFNGNPLQWDMFSESFESLVHGVIPSNAQTIVILRQLLSPELRASIEPSLSSPEMYGQALQNLRRLFGSQSNVFSACIRKSHSIEPIRPRSNRGVERFYFELHGTLNVLWHRGRKVELLQGVVQKLPRDLQEKWAKKVFTCCGAEATLETFDRWLEMLVKVNRTLEPIESRKDNSDSRAMYQRVDRSTGVNDRKRGIGVLSSKKNIVRKRQNTRSSMFYFLAFFQWSKFIATMK</sequence>
<organism evidence="1 2">
    <name type="scientific">Trichuris muris</name>
    <name type="common">Mouse whipworm</name>
    <dbReference type="NCBI Taxonomy" id="70415"/>
    <lineage>
        <taxon>Eukaryota</taxon>
        <taxon>Metazoa</taxon>
        <taxon>Ecdysozoa</taxon>
        <taxon>Nematoda</taxon>
        <taxon>Enoplea</taxon>
        <taxon>Dorylaimia</taxon>
        <taxon>Trichinellida</taxon>
        <taxon>Trichuridae</taxon>
        <taxon>Trichuris</taxon>
    </lineage>
</organism>
<accession>A0A5S6QBQ0</accession>